<protein>
    <submittedName>
        <fullName evidence="2">Uncharacterized protein</fullName>
    </submittedName>
</protein>
<keyword evidence="1" id="KW-1133">Transmembrane helix</keyword>
<dbReference type="RefSeq" id="WP_212695552.1">
    <property type="nucleotide sequence ID" value="NZ_CP058649.1"/>
</dbReference>
<accession>A0A8J8SIT7</accession>
<name>A0A8J8SIT7_9FIRM</name>
<organism evidence="2 3">
    <name type="scientific">Vallitalea pronyensis</name>
    <dbReference type="NCBI Taxonomy" id="1348613"/>
    <lineage>
        <taxon>Bacteria</taxon>
        <taxon>Bacillati</taxon>
        <taxon>Bacillota</taxon>
        <taxon>Clostridia</taxon>
        <taxon>Lachnospirales</taxon>
        <taxon>Vallitaleaceae</taxon>
        <taxon>Vallitalea</taxon>
    </lineage>
</organism>
<gene>
    <name evidence="2" type="ORF">HZI73_22245</name>
</gene>
<keyword evidence="1" id="KW-0472">Membrane</keyword>
<feature type="transmembrane region" description="Helical" evidence="1">
    <location>
        <begin position="7"/>
        <end position="25"/>
    </location>
</feature>
<dbReference type="EMBL" id="CP058649">
    <property type="protein sequence ID" value="QUI24853.1"/>
    <property type="molecule type" value="Genomic_DNA"/>
</dbReference>
<sequence length="86" mass="9635">MFLVEGLINLILGILNVLLPVFGLSDDFLTSLDMLFSKFIDLLMTVGFFIDFNIFVSCILVMIAVDNYILLFRVGQWIIGIVRGSG</sequence>
<feature type="transmembrane region" description="Helical" evidence="1">
    <location>
        <begin position="45"/>
        <end position="65"/>
    </location>
</feature>
<keyword evidence="1" id="KW-0812">Transmembrane</keyword>
<dbReference type="Proteomes" id="UP000683246">
    <property type="component" value="Chromosome"/>
</dbReference>
<proteinExistence type="predicted"/>
<keyword evidence="3" id="KW-1185">Reference proteome</keyword>
<dbReference type="AlphaFoldDB" id="A0A8J8SIT7"/>
<evidence type="ECO:0000313" key="2">
    <source>
        <dbReference type="EMBL" id="QUI24853.1"/>
    </source>
</evidence>
<evidence type="ECO:0000256" key="1">
    <source>
        <dbReference type="SAM" id="Phobius"/>
    </source>
</evidence>
<dbReference type="KEGG" id="vpy:HZI73_22245"/>
<reference evidence="2" key="1">
    <citation type="submission" date="2020-07" db="EMBL/GenBank/DDBJ databases">
        <title>Vallitalea pronyensis genome.</title>
        <authorList>
            <person name="Postec A."/>
        </authorList>
    </citation>
    <scope>NUCLEOTIDE SEQUENCE</scope>
    <source>
        <strain evidence="2">FatNI3</strain>
    </source>
</reference>
<evidence type="ECO:0000313" key="3">
    <source>
        <dbReference type="Proteomes" id="UP000683246"/>
    </source>
</evidence>